<dbReference type="InterPro" id="IPR050941">
    <property type="entry name" value="CCN"/>
</dbReference>
<evidence type="ECO:0000256" key="1">
    <source>
        <dbReference type="ARBA" id="ARBA00008125"/>
    </source>
</evidence>
<dbReference type="PROSITE" id="PS51323">
    <property type="entry name" value="IGFBP_N_2"/>
    <property type="match status" value="1"/>
</dbReference>
<dbReference type="SUPFAM" id="SSF57603">
    <property type="entry name" value="FnI-like domain"/>
    <property type="match status" value="1"/>
</dbReference>
<evidence type="ECO:0000256" key="3">
    <source>
        <dbReference type="ARBA" id="ARBA00023157"/>
    </source>
</evidence>
<gene>
    <name evidence="11" type="ORF">ATANTOWER_010988</name>
</gene>
<dbReference type="InterPro" id="IPR001007">
    <property type="entry name" value="VWF_dom"/>
</dbReference>
<keyword evidence="3" id="KW-1015">Disulfide bond</keyword>
<dbReference type="InterPro" id="IPR000867">
    <property type="entry name" value="IGFBP-like"/>
</dbReference>
<reference evidence="11 12" key="1">
    <citation type="submission" date="2021-07" db="EMBL/GenBank/DDBJ databases">
        <authorList>
            <person name="Palmer J.M."/>
        </authorList>
    </citation>
    <scope>NUCLEOTIDE SEQUENCE [LARGE SCALE GENOMIC DNA]</scope>
    <source>
        <strain evidence="11 12">AT_MEX2019</strain>
        <tissue evidence="11">Muscle</tissue>
    </source>
</reference>
<dbReference type="PROSITE" id="PS01208">
    <property type="entry name" value="VWFC_1"/>
    <property type="match status" value="1"/>
</dbReference>
<dbReference type="PROSITE" id="PS50184">
    <property type="entry name" value="VWFC_2"/>
    <property type="match status" value="1"/>
</dbReference>
<keyword evidence="4" id="KW-0340">Growth factor binding</keyword>
<evidence type="ECO:0000259" key="9">
    <source>
        <dbReference type="PROSITE" id="PS50184"/>
    </source>
</evidence>
<comment type="caution">
    <text evidence="11">The sequence shown here is derived from an EMBL/GenBank/DDBJ whole genome shotgun (WGS) entry which is preliminary data.</text>
</comment>
<evidence type="ECO:0000313" key="12">
    <source>
        <dbReference type="Proteomes" id="UP001345963"/>
    </source>
</evidence>
<evidence type="ECO:0000313" key="11">
    <source>
        <dbReference type="EMBL" id="MED6255531.1"/>
    </source>
</evidence>
<dbReference type="SUPFAM" id="SSF57184">
    <property type="entry name" value="Growth factor receptor domain"/>
    <property type="match status" value="1"/>
</dbReference>
<organism evidence="11 12">
    <name type="scientific">Ataeniobius toweri</name>
    <dbReference type="NCBI Taxonomy" id="208326"/>
    <lineage>
        <taxon>Eukaryota</taxon>
        <taxon>Metazoa</taxon>
        <taxon>Chordata</taxon>
        <taxon>Craniata</taxon>
        <taxon>Vertebrata</taxon>
        <taxon>Euteleostomi</taxon>
        <taxon>Actinopterygii</taxon>
        <taxon>Neopterygii</taxon>
        <taxon>Teleostei</taxon>
        <taxon>Neoteleostei</taxon>
        <taxon>Acanthomorphata</taxon>
        <taxon>Ovalentaria</taxon>
        <taxon>Atherinomorphae</taxon>
        <taxon>Cyprinodontiformes</taxon>
        <taxon>Goodeidae</taxon>
        <taxon>Ataeniobius</taxon>
    </lineage>
</organism>
<dbReference type="Gene3D" id="2.10.70.10">
    <property type="entry name" value="Complement Module, domain 1"/>
    <property type="match status" value="1"/>
</dbReference>
<dbReference type="SUPFAM" id="SSF82895">
    <property type="entry name" value="TSP-1 type 1 repeat"/>
    <property type="match status" value="1"/>
</dbReference>
<dbReference type="InterPro" id="IPR036383">
    <property type="entry name" value="TSP1_rpt_sf"/>
</dbReference>
<feature type="signal peptide" evidence="8">
    <location>
        <begin position="1"/>
        <end position="17"/>
    </location>
</feature>
<feature type="domain" description="IGFBP N-terminal" evidence="10">
    <location>
        <begin position="15"/>
        <end position="87"/>
    </location>
</feature>
<feature type="domain" description="VWFC" evidence="9">
    <location>
        <begin position="91"/>
        <end position="157"/>
    </location>
</feature>
<name>A0ABU7BXZ1_9TELE</name>
<evidence type="ECO:0000256" key="2">
    <source>
        <dbReference type="ARBA" id="ARBA00022729"/>
    </source>
</evidence>
<evidence type="ECO:0000256" key="7">
    <source>
        <dbReference type="ARBA" id="ARBA00042351"/>
    </source>
</evidence>
<dbReference type="PANTHER" id="PTHR11348">
    <property type="entry name" value="CONNECTIVE TISSUE GROWTH FACTOR-RELATED"/>
    <property type="match status" value="1"/>
</dbReference>
<dbReference type="InterPro" id="IPR000884">
    <property type="entry name" value="TSP1_rpt"/>
</dbReference>
<keyword evidence="2 8" id="KW-0732">Signal</keyword>
<protein>
    <recommendedName>
        <fullName evidence="5">CCN family member 1</fullName>
    </recommendedName>
    <alternativeName>
        <fullName evidence="7">Cellular communication network factor 1</fullName>
    </alternativeName>
    <alternativeName>
        <fullName evidence="6">Protein CYR61</fullName>
    </alternativeName>
</protein>
<dbReference type="Pfam" id="PF00219">
    <property type="entry name" value="IGFBP"/>
    <property type="match status" value="1"/>
</dbReference>
<dbReference type="SMART" id="SM00214">
    <property type="entry name" value="VWC"/>
    <property type="match status" value="1"/>
</dbReference>
<dbReference type="EMBL" id="JAHUTI010071250">
    <property type="protein sequence ID" value="MED6255531.1"/>
    <property type="molecule type" value="Genomic_DNA"/>
</dbReference>
<dbReference type="Proteomes" id="UP001345963">
    <property type="component" value="Unassembled WGS sequence"/>
</dbReference>
<dbReference type="SMART" id="SM00209">
    <property type="entry name" value="TSP1"/>
    <property type="match status" value="1"/>
</dbReference>
<keyword evidence="12" id="KW-1185">Reference proteome</keyword>
<evidence type="ECO:0000256" key="6">
    <source>
        <dbReference type="ARBA" id="ARBA00042204"/>
    </source>
</evidence>
<proteinExistence type="inferred from homology"/>
<dbReference type="Pfam" id="PF19035">
    <property type="entry name" value="TSP1_CCN"/>
    <property type="match status" value="1"/>
</dbReference>
<dbReference type="InterPro" id="IPR009030">
    <property type="entry name" value="Growth_fac_rcpt_cys_sf"/>
</dbReference>
<feature type="chain" id="PRO_5045215050" description="CCN family member 1" evidence="8">
    <location>
        <begin position="18"/>
        <end position="294"/>
    </location>
</feature>
<sequence length="294" mass="32355">MWKIFALVILCVTLVSASCPTACQCPPDIPVCAAGVSLMLDSCGCCKVCAQQLYEDCSKTQPCDTAKGLECNFGGGSDLAPGICRAKSDGRSCEFNSRMYQSGETFQPNCKYQCTCMDGSVGCLSLCTRDLLMYKVGCAKPKRVKIKGQCCKQLICLKSASTGRSVSRTHRRKYNKDRSKDDFSNKNGSVHVWRGKLTAFSNHLKRHMLNNGAQCQFQATFWSPCSKSCGPGVSTRVTNNNKCKPVTETQTCEIQPCKEIPPKKAEKCNHKGKAHHPIQILYDGCHSLKTFQLK</sequence>
<evidence type="ECO:0000256" key="5">
    <source>
        <dbReference type="ARBA" id="ARBA00039941"/>
    </source>
</evidence>
<dbReference type="SMART" id="SM00121">
    <property type="entry name" value="IB"/>
    <property type="match status" value="1"/>
</dbReference>
<dbReference type="Pfam" id="PF00093">
    <property type="entry name" value="VWC"/>
    <property type="match status" value="1"/>
</dbReference>
<evidence type="ECO:0000259" key="10">
    <source>
        <dbReference type="PROSITE" id="PS51323"/>
    </source>
</evidence>
<dbReference type="Gene3D" id="2.20.100.10">
    <property type="entry name" value="Thrombospondin type-1 (TSP1) repeat"/>
    <property type="match status" value="1"/>
</dbReference>
<dbReference type="PROSITE" id="PS50092">
    <property type="entry name" value="TSP1"/>
    <property type="match status" value="1"/>
</dbReference>
<comment type="similarity">
    <text evidence="1">Belongs to the CCN family.</text>
</comment>
<accession>A0ABU7BXZ1</accession>
<evidence type="ECO:0000256" key="4">
    <source>
        <dbReference type="ARBA" id="ARBA00023183"/>
    </source>
</evidence>
<dbReference type="PANTHER" id="PTHR11348:SF18">
    <property type="entry name" value="CCN FAMILY MEMBER 1"/>
    <property type="match status" value="1"/>
</dbReference>
<dbReference type="InterPro" id="IPR043973">
    <property type="entry name" value="TSP1_CCN"/>
</dbReference>
<evidence type="ECO:0000256" key="8">
    <source>
        <dbReference type="SAM" id="SignalP"/>
    </source>
</evidence>
<dbReference type="PROSITE" id="PS51257">
    <property type="entry name" value="PROKAR_LIPOPROTEIN"/>
    <property type="match status" value="1"/>
</dbReference>